<keyword evidence="1" id="KW-1133">Transmembrane helix</keyword>
<feature type="transmembrane region" description="Helical" evidence="1">
    <location>
        <begin position="123"/>
        <end position="141"/>
    </location>
</feature>
<dbReference type="AlphaFoldDB" id="A0AAD0EDW3"/>
<sequence length="255" mass="28503">MDGCTYDRIIGQNCATNASTRLQWLAKGETAKHPFFPQPYKQLAKVLHDMGHEADAREVFYVLEKKLGKERRRALRKEIETLRDTSPSLGRRIAKHMLLGADHAIDWLQRVTVGYGRKPFRSIGVLAGLILTFWMLTVAAWHTGGFAPNSSIVLTSSDWATYDTRSTRPAPRNPADHWSETTIPGRDWESFSAIAYAADVVVPIVDLGQTDAWAPSTTRGPAGVILWWARWVFTLFGWIVTALGAAALTGIIRRE</sequence>
<organism evidence="2 3">
    <name type="scientific">Phaeobacter gallaeciensis</name>
    <dbReference type="NCBI Taxonomy" id="60890"/>
    <lineage>
        <taxon>Bacteria</taxon>
        <taxon>Pseudomonadati</taxon>
        <taxon>Pseudomonadota</taxon>
        <taxon>Alphaproteobacteria</taxon>
        <taxon>Rhodobacterales</taxon>
        <taxon>Roseobacteraceae</taxon>
        <taxon>Phaeobacter</taxon>
    </lineage>
</organism>
<evidence type="ECO:0000313" key="3">
    <source>
        <dbReference type="Proteomes" id="UP000217545"/>
    </source>
</evidence>
<reference evidence="2 3" key="1">
    <citation type="journal article" date="2017" name="Front. Microbiol.">
        <title>Phaeobacter piscinae sp. nov., a species of the Roseobacter group and potential aquaculture probiont.</title>
        <authorList>
            <person name="Sonnenschein E.C."/>
            <person name="Phippen C.B.W."/>
            <person name="Nielsen K.F."/>
            <person name="Mateiu R.V."/>
            <person name="Melchiorsen J."/>
            <person name="Gram L."/>
            <person name="Overmann J."/>
            <person name="Freese H.M."/>
        </authorList>
    </citation>
    <scope>NUCLEOTIDE SEQUENCE [LARGE SCALE GENOMIC DNA]</scope>
    <source>
        <strain evidence="2 3">P63</strain>
    </source>
</reference>
<protein>
    <submittedName>
        <fullName evidence="2">Uncharacterized protein</fullName>
    </submittedName>
</protein>
<keyword evidence="1" id="KW-0812">Transmembrane</keyword>
<gene>
    <name evidence="2" type="ORF">PhaeoP63_02854</name>
</gene>
<accession>A0AAD0EDW3</accession>
<keyword evidence="1" id="KW-0472">Membrane</keyword>
<dbReference type="EMBL" id="CP010784">
    <property type="protein sequence ID" value="ATF06905.1"/>
    <property type="molecule type" value="Genomic_DNA"/>
</dbReference>
<name>A0AAD0EDW3_9RHOB</name>
<dbReference type="Proteomes" id="UP000217545">
    <property type="component" value="Chromosome"/>
</dbReference>
<evidence type="ECO:0000256" key="1">
    <source>
        <dbReference type="SAM" id="Phobius"/>
    </source>
</evidence>
<evidence type="ECO:0000313" key="2">
    <source>
        <dbReference type="EMBL" id="ATF06905.1"/>
    </source>
</evidence>
<feature type="transmembrane region" description="Helical" evidence="1">
    <location>
        <begin position="228"/>
        <end position="252"/>
    </location>
</feature>
<proteinExistence type="predicted"/>